<proteinExistence type="predicted"/>
<keyword evidence="2" id="KW-1185">Reference proteome</keyword>
<gene>
    <name evidence="1" type="ORF">B0I35DRAFT_10562</name>
</gene>
<name>A0A8K0WXT3_9HYPO</name>
<accession>A0A8K0WXT3</accession>
<dbReference type="OrthoDB" id="2555959at2759"/>
<protein>
    <submittedName>
        <fullName evidence="1">Uncharacterized protein</fullName>
    </submittedName>
</protein>
<dbReference type="AlphaFoldDB" id="A0A8K0WXT3"/>
<reference evidence="1" key="1">
    <citation type="journal article" date="2021" name="Nat. Commun.">
        <title>Genetic determinants of endophytism in the Arabidopsis root mycobiome.</title>
        <authorList>
            <person name="Mesny F."/>
            <person name="Miyauchi S."/>
            <person name="Thiergart T."/>
            <person name="Pickel B."/>
            <person name="Atanasova L."/>
            <person name="Karlsson M."/>
            <person name="Huettel B."/>
            <person name="Barry K.W."/>
            <person name="Haridas S."/>
            <person name="Chen C."/>
            <person name="Bauer D."/>
            <person name="Andreopoulos W."/>
            <person name="Pangilinan J."/>
            <person name="LaButti K."/>
            <person name="Riley R."/>
            <person name="Lipzen A."/>
            <person name="Clum A."/>
            <person name="Drula E."/>
            <person name="Henrissat B."/>
            <person name="Kohler A."/>
            <person name="Grigoriev I.V."/>
            <person name="Martin F.M."/>
            <person name="Hacquard S."/>
        </authorList>
    </citation>
    <scope>NUCLEOTIDE SEQUENCE</scope>
    <source>
        <strain evidence="1">MPI-CAGE-CH-0235</strain>
    </source>
</reference>
<dbReference type="Proteomes" id="UP000813444">
    <property type="component" value="Unassembled WGS sequence"/>
</dbReference>
<evidence type="ECO:0000313" key="2">
    <source>
        <dbReference type="Proteomes" id="UP000813444"/>
    </source>
</evidence>
<sequence length="153" mass="17325">MPFFLRGWKKRGPCKRKYLNYSWAPSLPAKTRVSVPFYSASQSESCYANFSHQHHQTNPQLHSATTHNVYLEYSCFPQTPTGCRTMLRTFKKLSPNTRLAVGVGIIAWGAAGSYFTGHVEEAIGMAPTERDMEELREIAPRIVAVEKEKGTKR</sequence>
<organism evidence="1 2">
    <name type="scientific">Stachybotrys elegans</name>
    <dbReference type="NCBI Taxonomy" id="80388"/>
    <lineage>
        <taxon>Eukaryota</taxon>
        <taxon>Fungi</taxon>
        <taxon>Dikarya</taxon>
        <taxon>Ascomycota</taxon>
        <taxon>Pezizomycotina</taxon>
        <taxon>Sordariomycetes</taxon>
        <taxon>Hypocreomycetidae</taxon>
        <taxon>Hypocreales</taxon>
        <taxon>Stachybotryaceae</taxon>
        <taxon>Stachybotrys</taxon>
    </lineage>
</organism>
<dbReference type="EMBL" id="JAGPNK010000001">
    <property type="protein sequence ID" value="KAH7328171.1"/>
    <property type="molecule type" value="Genomic_DNA"/>
</dbReference>
<evidence type="ECO:0000313" key="1">
    <source>
        <dbReference type="EMBL" id="KAH7328171.1"/>
    </source>
</evidence>
<comment type="caution">
    <text evidence="1">The sequence shown here is derived from an EMBL/GenBank/DDBJ whole genome shotgun (WGS) entry which is preliminary data.</text>
</comment>